<keyword evidence="3" id="KW-0472">Membrane</keyword>
<name>A0A6A6M235_HEVBR</name>
<dbReference type="Pfam" id="PF13839">
    <property type="entry name" value="PC-Esterase"/>
    <property type="match status" value="1"/>
</dbReference>
<feature type="compositionally biased region" description="Basic residues" evidence="2">
    <location>
        <begin position="462"/>
        <end position="472"/>
    </location>
</feature>
<dbReference type="Proteomes" id="UP000467840">
    <property type="component" value="Chromosome 9"/>
</dbReference>
<feature type="domain" description="Trichome birefringence-like C-terminal" evidence="4">
    <location>
        <begin position="177"/>
        <end position="450"/>
    </location>
</feature>
<sequence length="493" mass="55948">MAGAGPATKHLSTNGGTLVSELKRLSSLLKTRRTLAFAYGFMFAFVAFTVFLAFNPSSNSSAPWFSNIFTTSSVTSSSDSYRSQFSSIFSYFLPNNNKSSSQKQVHDFSTLPTQNTTRSNTTLSQPSGANNEVRDLPTLQNHTQNKADSVKPLVLEANQSSNGSIVSEVKSCPYVGYVRGKRLVFVGDSLNRICGNLVCILKGSVKDPSQVFEANGRHHFRGEASYSFIFKDYKCTIEFFVSPFLVQEWEMPDKNGTKKETLRLDLIGRLSDQYKNADIIIFNTGHWWTHEKTSKGKDYYQEGSHVYDELNVLEAFRKALTTWARWVDANINPMKSVVFFRGYSASHFSGGQWNSGGACDNEVEPIKNAKYLTEYPPKMLVLEKVLRGMKTHVTYLNVTQMTDYRKDGHPSIFRKQNLSPEERKSPLLYQDCSHWCLPGVPDTWNEILYSELLINEYQKRQVHKRHRKKRNQHGKDPRNSVALINHERASSKG</sequence>
<dbReference type="PANTHER" id="PTHR32285">
    <property type="entry name" value="PROTEIN TRICHOME BIREFRINGENCE-LIKE 9-RELATED"/>
    <property type="match status" value="1"/>
</dbReference>
<dbReference type="EMBL" id="JAAGAX010000008">
    <property type="protein sequence ID" value="KAF2307761.1"/>
    <property type="molecule type" value="Genomic_DNA"/>
</dbReference>
<keyword evidence="3" id="KW-1133">Transmembrane helix</keyword>
<evidence type="ECO:0000259" key="4">
    <source>
        <dbReference type="Pfam" id="PF13839"/>
    </source>
</evidence>
<feature type="transmembrane region" description="Helical" evidence="3">
    <location>
        <begin position="34"/>
        <end position="54"/>
    </location>
</feature>
<dbReference type="InterPro" id="IPR026057">
    <property type="entry name" value="TBL_C"/>
</dbReference>
<evidence type="ECO:0000313" key="5">
    <source>
        <dbReference type="EMBL" id="KAF2307761.1"/>
    </source>
</evidence>
<dbReference type="InterPro" id="IPR029962">
    <property type="entry name" value="TBL"/>
</dbReference>
<feature type="compositionally biased region" description="Polar residues" evidence="2">
    <location>
        <begin position="110"/>
        <end position="130"/>
    </location>
</feature>
<protein>
    <recommendedName>
        <fullName evidence="4">Trichome birefringence-like C-terminal domain-containing protein</fullName>
    </recommendedName>
</protein>
<evidence type="ECO:0000256" key="2">
    <source>
        <dbReference type="SAM" id="MobiDB-lite"/>
    </source>
</evidence>
<proteinExistence type="inferred from homology"/>
<organism evidence="5 6">
    <name type="scientific">Hevea brasiliensis</name>
    <name type="common">Para rubber tree</name>
    <name type="synonym">Siphonia brasiliensis</name>
    <dbReference type="NCBI Taxonomy" id="3981"/>
    <lineage>
        <taxon>Eukaryota</taxon>
        <taxon>Viridiplantae</taxon>
        <taxon>Streptophyta</taxon>
        <taxon>Embryophyta</taxon>
        <taxon>Tracheophyta</taxon>
        <taxon>Spermatophyta</taxon>
        <taxon>Magnoliopsida</taxon>
        <taxon>eudicotyledons</taxon>
        <taxon>Gunneridae</taxon>
        <taxon>Pentapetalae</taxon>
        <taxon>rosids</taxon>
        <taxon>fabids</taxon>
        <taxon>Malpighiales</taxon>
        <taxon>Euphorbiaceae</taxon>
        <taxon>Crotonoideae</taxon>
        <taxon>Micrandreae</taxon>
        <taxon>Hevea</taxon>
    </lineage>
</organism>
<gene>
    <name evidence="5" type="ORF">GH714_031514</name>
</gene>
<dbReference type="GO" id="GO:0016413">
    <property type="term" value="F:O-acetyltransferase activity"/>
    <property type="evidence" value="ECO:0007669"/>
    <property type="project" value="InterPro"/>
</dbReference>
<reference evidence="5 6" key="1">
    <citation type="journal article" date="2020" name="Mol. Plant">
        <title>The Chromosome-Based Rubber Tree Genome Provides New Insights into Spurge Genome Evolution and Rubber Biosynthesis.</title>
        <authorList>
            <person name="Liu J."/>
            <person name="Shi C."/>
            <person name="Shi C.C."/>
            <person name="Li W."/>
            <person name="Zhang Q.J."/>
            <person name="Zhang Y."/>
            <person name="Li K."/>
            <person name="Lu H.F."/>
            <person name="Shi C."/>
            <person name="Zhu S.T."/>
            <person name="Xiao Z.Y."/>
            <person name="Nan H."/>
            <person name="Yue Y."/>
            <person name="Zhu X.G."/>
            <person name="Wu Y."/>
            <person name="Hong X.N."/>
            <person name="Fan G.Y."/>
            <person name="Tong Y."/>
            <person name="Zhang D."/>
            <person name="Mao C.L."/>
            <person name="Liu Y.L."/>
            <person name="Hao S.J."/>
            <person name="Liu W.Q."/>
            <person name="Lv M.Q."/>
            <person name="Zhang H.B."/>
            <person name="Liu Y."/>
            <person name="Hu-Tang G.R."/>
            <person name="Wang J.P."/>
            <person name="Wang J.H."/>
            <person name="Sun Y.H."/>
            <person name="Ni S.B."/>
            <person name="Chen W.B."/>
            <person name="Zhang X.C."/>
            <person name="Jiao Y.N."/>
            <person name="Eichler E.E."/>
            <person name="Li G.H."/>
            <person name="Liu X."/>
            <person name="Gao L.Z."/>
        </authorList>
    </citation>
    <scope>NUCLEOTIDE SEQUENCE [LARGE SCALE GENOMIC DNA]</scope>
    <source>
        <strain evidence="6">cv. GT1</strain>
        <tissue evidence="5">Leaf</tissue>
    </source>
</reference>
<comment type="similarity">
    <text evidence="1">Belongs to the PC-esterase family. TBL subfamily.</text>
</comment>
<evidence type="ECO:0000256" key="3">
    <source>
        <dbReference type="SAM" id="Phobius"/>
    </source>
</evidence>
<feature type="region of interest" description="Disordered" evidence="2">
    <location>
        <begin position="462"/>
        <end position="493"/>
    </location>
</feature>
<dbReference type="PANTHER" id="PTHR32285:SF22">
    <property type="entry name" value="PROTEIN TRICHOME BIREFRINGENCE"/>
    <property type="match status" value="1"/>
</dbReference>
<evidence type="ECO:0000313" key="6">
    <source>
        <dbReference type="Proteomes" id="UP000467840"/>
    </source>
</evidence>
<feature type="region of interest" description="Disordered" evidence="2">
    <location>
        <begin position="103"/>
        <end position="142"/>
    </location>
</feature>
<keyword evidence="3" id="KW-0812">Transmembrane</keyword>
<accession>A0A6A6M235</accession>
<comment type="caution">
    <text evidence="5">The sequence shown here is derived from an EMBL/GenBank/DDBJ whole genome shotgun (WGS) entry which is preliminary data.</text>
</comment>
<evidence type="ECO:0000256" key="1">
    <source>
        <dbReference type="ARBA" id="ARBA00007727"/>
    </source>
</evidence>
<dbReference type="GO" id="GO:0005794">
    <property type="term" value="C:Golgi apparatus"/>
    <property type="evidence" value="ECO:0007669"/>
    <property type="project" value="TreeGrafter"/>
</dbReference>
<keyword evidence="6" id="KW-1185">Reference proteome</keyword>
<dbReference type="AlphaFoldDB" id="A0A6A6M235"/>